<proteinExistence type="predicted"/>
<dbReference type="EMBL" id="NIOJ01000050">
    <property type="protein sequence ID" value="PNT96360.1"/>
    <property type="molecule type" value="Genomic_DNA"/>
</dbReference>
<comment type="caution">
    <text evidence="8">The sequence shown here is derived from an EMBL/GenBank/DDBJ whole genome shotgun (WGS) entry which is preliminary data.</text>
</comment>
<evidence type="ECO:0000313" key="9">
    <source>
        <dbReference type="Proteomes" id="UP000236151"/>
    </source>
</evidence>
<comment type="subcellular location">
    <subcellularLocation>
        <location evidence="1">Cell membrane</location>
        <topology evidence="1">Multi-pass membrane protein</topology>
    </subcellularLocation>
</comment>
<sequence length="464" mass="51192">MGFIQRAFLYCWRQKLRSLILFLVLTAVATFVLTGVAIESSANEAAKNIRTSVGGQINLAVDMSEKNLVTRQSQWGYDKEYVGDPITDEILAAIREIPGVVGYNSVSSPGIFAAAVNFKYLPAVINMGPTKYGANSAMTKTMFSEKYSGFTSGKLKLVAGRHIVETDRNVIMISKELADYNNLSVGDKLQLYIDYTDKIVEREIVGIFSGTEGTGENALTVASRPGNQCIVDAKASEDSYGEEYSGYSSLDIYVEDPVDIRNVYNRIAEHPLIKGKTFILSIDSEEYETIANPLESLQSLVRTLIIIITVVSLAILALLLTIWIRGRVKETEILMSIGVRKENIIGQFVLECLIIALIAFGFSYPLSHMTADVAGNFIMRQVVDASNLQNFDSSELVEGDYSEYFDRLSGASSAELVKEIEIKIMPEYMIWVCGIGTLLILAAVLIASHTVIRLKPKEILSKMS</sequence>
<evidence type="ECO:0000256" key="2">
    <source>
        <dbReference type="ARBA" id="ARBA00022475"/>
    </source>
</evidence>
<keyword evidence="5 6" id="KW-0472">Membrane</keyword>
<feature type="transmembrane region" description="Helical" evidence="6">
    <location>
        <begin position="304"/>
        <end position="324"/>
    </location>
</feature>
<dbReference type="GO" id="GO:0005886">
    <property type="term" value="C:plasma membrane"/>
    <property type="evidence" value="ECO:0007669"/>
    <property type="project" value="UniProtKB-SubCell"/>
</dbReference>
<organism evidence="8 9">
    <name type="scientific">Clostridium thermosuccinogenes</name>
    <dbReference type="NCBI Taxonomy" id="84032"/>
    <lineage>
        <taxon>Bacteria</taxon>
        <taxon>Bacillati</taxon>
        <taxon>Bacillota</taxon>
        <taxon>Clostridia</taxon>
        <taxon>Eubacteriales</taxon>
        <taxon>Clostridiaceae</taxon>
        <taxon>Clostridium</taxon>
    </lineage>
</organism>
<dbReference type="InterPro" id="IPR050250">
    <property type="entry name" value="Macrolide_Exporter_MacB"/>
</dbReference>
<evidence type="ECO:0000256" key="4">
    <source>
        <dbReference type="ARBA" id="ARBA00022989"/>
    </source>
</evidence>
<dbReference type="OrthoDB" id="9812886at2"/>
<reference evidence="8 9" key="1">
    <citation type="submission" date="2017-06" db="EMBL/GenBank/DDBJ databases">
        <title>Investigating the central metabolism of Clostridium thermosuccinogenes.</title>
        <authorList>
            <person name="Koendjbiharie J.G."/>
            <person name="van Kranenburg R."/>
        </authorList>
    </citation>
    <scope>NUCLEOTIDE SEQUENCE [LARGE SCALE GENOMIC DNA]</scope>
    <source>
        <strain evidence="8 9">DSM 5806</strain>
    </source>
</reference>
<keyword evidence="4 6" id="KW-1133">Transmembrane helix</keyword>
<feature type="transmembrane region" description="Helical" evidence="6">
    <location>
        <begin position="20"/>
        <end position="38"/>
    </location>
</feature>
<dbReference type="Proteomes" id="UP000236151">
    <property type="component" value="Unassembled WGS sequence"/>
</dbReference>
<dbReference type="PANTHER" id="PTHR30572:SF9">
    <property type="entry name" value="ABC TRANSPORTER PERMEASE PROTEIN"/>
    <property type="match status" value="1"/>
</dbReference>
<dbReference type="GO" id="GO:0022857">
    <property type="term" value="F:transmembrane transporter activity"/>
    <property type="evidence" value="ECO:0007669"/>
    <property type="project" value="TreeGrafter"/>
</dbReference>
<gene>
    <name evidence="8" type="ORF">CDQ84_15360</name>
</gene>
<dbReference type="KEGG" id="cthd:CDO33_10290"/>
<protein>
    <recommendedName>
        <fullName evidence="7">ABC3 transporter permease C-terminal domain-containing protein</fullName>
    </recommendedName>
</protein>
<accession>A0A2K2F9C0</accession>
<keyword evidence="9" id="KW-1185">Reference proteome</keyword>
<dbReference type="PANTHER" id="PTHR30572">
    <property type="entry name" value="MEMBRANE COMPONENT OF TRANSPORTER-RELATED"/>
    <property type="match status" value="1"/>
</dbReference>
<evidence type="ECO:0000259" key="7">
    <source>
        <dbReference type="Pfam" id="PF02687"/>
    </source>
</evidence>
<dbReference type="Pfam" id="PF02687">
    <property type="entry name" value="FtsX"/>
    <property type="match status" value="1"/>
</dbReference>
<feature type="transmembrane region" description="Helical" evidence="6">
    <location>
        <begin position="428"/>
        <end position="452"/>
    </location>
</feature>
<dbReference type="AlphaFoldDB" id="A0A2K2F9C0"/>
<keyword evidence="2" id="KW-1003">Cell membrane</keyword>
<evidence type="ECO:0000256" key="3">
    <source>
        <dbReference type="ARBA" id="ARBA00022692"/>
    </source>
</evidence>
<feature type="domain" description="ABC3 transporter permease C-terminal" evidence="7">
    <location>
        <begin position="304"/>
        <end position="454"/>
    </location>
</feature>
<name>A0A2K2F9C0_9CLOT</name>
<evidence type="ECO:0000256" key="6">
    <source>
        <dbReference type="SAM" id="Phobius"/>
    </source>
</evidence>
<evidence type="ECO:0000313" key="8">
    <source>
        <dbReference type="EMBL" id="PNT96360.1"/>
    </source>
</evidence>
<dbReference type="InterPro" id="IPR003838">
    <property type="entry name" value="ABC3_permease_C"/>
</dbReference>
<evidence type="ECO:0000256" key="5">
    <source>
        <dbReference type="ARBA" id="ARBA00023136"/>
    </source>
</evidence>
<keyword evidence="3 6" id="KW-0812">Transmembrane</keyword>
<dbReference type="RefSeq" id="WP_103082620.1">
    <property type="nucleotide sequence ID" value="NZ_CP021850.1"/>
</dbReference>
<evidence type="ECO:0000256" key="1">
    <source>
        <dbReference type="ARBA" id="ARBA00004651"/>
    </source>
</evidence>
<feature type="transmembrane region" description="Helical" evidence="6">
    <location>
        <begin position="344"/>
        <end position="364"/>
    </location>
</feature>